<gene>
    <name evidence="15" type="ORF">HZH68_009309</name>
</gene>
<feature type="transmembrane region" description="Helical" evidence="14">
    <location>
        <begin position="72"/>
        <end position="91"/>
    </location>
</feature>
<dbReference type="EC" id="4.2.1.134" evidence="4 14"/>
<evidence type="ECO:0000256" key="11">
    <source>
        <dbReference type="ARBA" id="ARBA00023160"/>
    </source>
</evidence>
<keyword evidence="14" id="KW-0256">Endoplasmic reticulum</keyword>
<dbReference type="Pfam" id="PF04387">
    <property type="entry name" value="PTPLA"/>
    <property type="match status" value="1"/>
</dbReference>
<keyword evidence="9 14" id="KW-0443">Lipid metabolism</keyword>
<dbReference type="PANTHER" id="PTHR11035:SF3">
    <property type="entry name" value="VERY-LONG-CHAIN (3R)-3-HYDROXYACYL-COA DEHYDRATASE"/>
    <property type="match status" value="1"/>
</dbReference>
<feature type="transmembrane region" description="Helical" evidence="14">
    <location>
        <begin position="12"/>
        <end position="32"/>
    </location>
</feature>
<dbReference type="GO" id="GO:0102158">
    <property type="term" value="F:very-long-chain (3R)-3-hydroxyacyl-CoA dehydratase activity"/>
    <property type="evidence" value="ECO:0007669"/>
    <property type="project" value="UniProtKB-EC"/>
</dbReference>
<evidence type="ECO:0000256" key="9">
    <source>
        <dbReference type="ARBA" id="ARBA00023098"/>
    </source>
</evidence>
<organism evidence="15 16">
    <name type="scientific">Vespula germanica</name>
    <name type="common">German yellow jacket</name>
    <name type="synonym">Paravespula germanica</name>
    <dbReference type="NCBI Taxonomy" id="30212"/>
    <lineage>
        <taxon>Eukaryota</taxon>
        <taxon>Metazoa</taxon>
        <taxon>Ecdysozoa</taxon>
        <taxon>Arthropoda</taxon>
        <taxon>Hexapoda</taxon>
        <taxon>Insecta</taxon>
        <taxon>Pterygota</taxon>
        <taxon>Neoptera</taxon>
        <taxon>Endopterygota</taxon>
        <taxon>Hymenoptera</taxon>
        <taxon>Apocrita</taxon>
        <taxon>Aculeata</taxon>
        <taxon>Vespoidea</taxon>
        <taxon>Vespidae</taxon>
        <taxon>Vespinae</taxon>
        <taxon>Vespula</taxon>
    </lineage>
</organism>
<dbReference type="UniPathway" id="UPA00094"/>
<feature type="transmembrane region" description="Helical" evidence="14">
    <location>
        <begin position="134"/>
        <end position="161"/>
    </location>
</feature>
<feature type="transmembrane region" description="Helical" evidence="14">
    <location>
        <begin position="44"/>
        <end position="60"/>
    </location>
</feature>
<keyword evidence="6 14" id="KW-0812">Transmembrane</keyword>
<keyword evidence="8 14" id="KW-1133">Transmembrane helix</keyword>
<dbReference type="GO" id="GO:0030148">
    <property type="term" value="P:sphingolipid biosynthetic process"/>
    <property type="evidence" value="ECO:0007669"/>
    <property type="project" value="TreeGrafter"/>
</dbReference>
<keyword evidence="12 14" id="KW-0456">Lyase</keyword>
<evidence type="ECO:0000256" key="14">
    <source>
        <dbReference type="RuleBase" id="RU363109"/>
    </source>
</evidence>
<evidence type="ECO:0000256" key="1">
    <source>
        <dbReference type="ARBA" id="ARBA00004141"/>
    </source>
</evidence>
<evidence type="ECO:0000256" key="12">
    <source>
        <dbReference type="ARBA" id="ARBA00023239"/>
    </source>
</evidence>
<evidence type="ECO:0000256" key="13">
    <source>
        <dbReference type="ARBA" id="ARBA00036671"/>
    </source>
</evidence>
<comment type="caution">
    <text evidence="15">The sequence shown here is derived from an EMBL/GenBank/DDBJ whole genome shotgun (WGS) entry which is preliminary data.</text>
</comment>
<comment type="function">
    <text evidence="14">Catalyzes the third of the four reactions of the long-chain fatty acids elongation cycle. This endoplasmic reticulum-bound enzymatic process, allows the addition of two carbons to the chain of long- and very long-chain fatty acids/VLCFAs per cycle. This enzyme catalyzes the dehydration of the 3-hydroxyacyl-CoA intermediate into trans-2,3-enoyl-CoA, within each cycle of fatty acid elongation. Thereby, it participates to the production of VLCFAs of different chain lengths that are involved in multiple biological processes as precursors of membrane lipids and lipid mediators.</text>
</comment>
<dbReference type="Proteomes" id="UP000617340">
    <property type="component" value="Unassembled WGS sequence"/>
</dbReference>
<comment type="subcellular location">
    <subcellularLocation>
        <location evidence="14">Endoplasmic reticulum membrane</location>
        <topology evidence="14">Multi-pass membrane protein</topology>
    </subcellularLocation>
    <subcellularLocation>
        <location evidence="1">Membrane</location>
        <topology evidence="1">Multi-pass membrane protein</topology>
    </subcellularLocation>
</comment>
<evidence type="ECO:0000256" key="2">
    <source>
        <dbReference type="ARBA" id="ARBA00005194"/>
    </source>
</evidence>
<evidence type="ECO:0000256" key="7">
    <source>
        <dbReference type="ARBA" id="ARBA00022832"/>
    </source>
</evidence>
<comment type="similarity">
    <text evidence="3 14">Belongs to the very long-chain fatty acids dehydratase HACD family.</text>
</comment>
<dbReference type="InterPro" id="IPR007482">
    <property type="entry name" value="Tyr_Pase-like_PTPLA"/>
</dbReference>
<evidence type="ECO:0000256" key="10">
    <source>
        <dbReference type="ARBA" id="ARBA00023136"/>
    </source>
</evidence>
<dbReference type="GO" id="GO:0005789">
    <property type="term" value="C:endoplasmic reticulum membrane"/>
    <property type="evidence" value="ECO:0007669"/>
    <property type="project" value="UniProtKB-SubCell"/>
</dbReference>
<proteinExistence type="inferred from homology"/>
<evidence type="ECO:0000256" key="3">
    <source>
        <dbReference type="ARBA" id="ARBA00007811"/>
    </source>
</evidence>
<keyword evidence="7 14" id="KW-0276">Fatty acid metabolism</keyword>
<keyword evidence="16" id="KW-1185">Reference proteome</keyword>
<feature type="transmembrane region" description="Helical" evidence="14">
    <location>
        <begin position="181"/>
        <end position="202"/>
    </location>
</feature>
<dbReference type="GO" id="GO:0030497">
    <property type="term" value="P:fatty acid elongation"/>
    <property type="evidence" value="ECO:0007669"/>
    <property type="project" value="TreeGrafter"/>
</dbReference>
<reference evidence="15" key="1">
    <citation type="journal article" date="2020" name="G3 (Bethesda)">
        <title>High-Quality Assemblies for Three Invasive Social Wasps from the &lt;i&gt;Vespula&lt;/i&gt; Genus.</title>
        <authorList>
            <person name="Harrop T.W.R."/>
            <person name="Guhlin J."/>
            <person name="McLaughlin G.M."/>
            <person name="Permina E."/>
            <person name="Stockwell P."/>
            <person name="Gilligan J."/>
            <person name="Le Lec M.F."/>
            <person name="Gruber M.A.M."/>
            <person name="Quinn O."/>
            <person name="Lovegrove M."/>
            <person name="Duncan E.J."/>
            <person name="Remnant E.J."/>
            <person name="Van Eeckhoven J."/>
            <person name="Graham B."/>
            <person name="Knapp R.A."/>
            <person name="Langford K.W."/>
            <person name="Kronenberg Z."/>
            <person name="Press M.O."/>
            <person name="Eacker S.M."/>
            <person name="Wilson-Rankin E.E."/>
            <person name="Purcell J."/>
            <person name="Lester P.J."/>
            <person name="Dearden P.K."/>
        </authorList>
    </citation>
    <scope>NUCLEOTIDE SEQUENCE</scope>
    <source>
        <strain evidence="15">Linc-1</strain>
    </source>
</reference>
<dbReference type="PANTHER" id="PTHR11035">
    <property type="entry name" value="VERY-LONG-CHAIN (3R)-3-HYDROXYACYL-COA DEHYDRATASE"/>
    <property type="match status" value="1"/>
</dbReference>
<dbReference type="GO" id="GO:0042761">
    <property type="term" value="P:very long-chain fatty acid biosynthetic process"/>
    <property type="evidence" value="ECO:0007669"/>
    <property type="project" value="TreeGrafter"/>
</dbReference>
<sequence>MITLQKLYLCTYNVIQAFGWSWMLYILISHYGDGSSTLSFWDKIWLPLFIFQFSAYLETIHAITGLVRSNPIIVLVQVTSRAFIYIVLLSLPSESVGSSFSLPYTLVSWCIAEIIKYSYYFMNLIEYIPYFLIWLRYSSFIILYPTGISGELLCIYNAIIYSKSNPDVWSYTLPNQWNFTFSYLYLLIMVVITYIPGSPILYKHMLSQRQKALNTNVKTKKEPDQKCSSGMD</sequence>
<evidence type="ECO:0000256" key="6">
    <source>
        <dbReference type="ARBA" id="ARBA00022692"/>
    </source>
</evidence>
<comment type="pathway">
    <text evidence="2 14">Lipid metabolism; fatty acid biosynthesis.</text>
</comment>
<keyword evidence="10 14" id="KW-0472">Membrane</keyword>
<evidence type="ECO:0000313" key="16">
    <source>
        <dbReference type="Proteomes" id="UP000617340"/>
    </source>
</evidence>
<evidence type="ECO:0000256" key="4">
    <source>
        <dbReference type="ARBA" id="ARBA00013122"/>
    </source>
</evidence>
<dbReference type="EMBL" id="JACSDZ010000009">
    <property type="protein sequence ID" value="KAF7395259.1"/>
    <property type="molecule type" value="Genomic_DNA"/>
</dbReference>
<keyword evidence="11 14" id="KW-0275">Fatty acid biosynthesis</keyword>
<comment type="catalytic activity">
    <reaction evidence="13 14">
        <text>a very-long-chain (3R)-3-hydroxyacyl-CoA = a very-long-chain (2E)-enoyl-CoA + H2O</text>
        <dbReference type="Rhea" id="RHEA:45812"/>
        <dbReference type="ChEBI" id="CHEBI:15377"/>
        <dbReference type="ChEBI" id="CHEBI:83728"/>
        <dbReference type="ChEBI" id="CHEBI:85440"/>
        <dbReference type="EC" id="4.2.1.134"/>
    </reaction>
</comment>
<evidence type="ECO:0000256" key="5">
    <source>
        <dbReference type="ARBA" id="ARBA00022516"/>
    </source>
</evidence>
<evidence type="ECO:0000313" key="15">
    <source>
        <dbReference type="EMBL" id="KAF7395259.1"/>
    </source>
</evidence>
<accession>A0A834JV71</accession>
<dbReference type="AlphaFoldDB" id="A0A834JV71"/>
<feature type="transmembrane region" description="Helical" evidence="14">
    <location>
        <begin position="103"/>
        <end position="122"/>
    </location>
</feature>
<protein>
    <recommendedName>
        <fullName evidence="4 14">Very-long-chain (3R)-3-hydroxyacyl-CoA dehydratase</fullName>
        <ecNumber evidence="4 14">4.2.1.134</ecNumber>
    </recommendedName>
</protein>
<evidence type="ECO:0000256" key="8">
    <source>
        <dbReference type="ARBA" id="ARBA00022989"/>
    </source>
</evidence>
<name>A0A834JV71_VESGE</name>
<keyword evidence="5 14" id="KW-0444">Lipid biosynthesis</keyword>